<reference evidence="1" key="1">
    <citation type="submission" date="2019-11" db="EMBL/GenBank/DDBJ databases">
        <authorList>
            <person name="Feng L."/>
        </authorList>
    </citation>
    <scope>NUCLEOTIDE SEQUENCE</scope>
    <source>
        <strain evidence="1">AundefinedLFYP135</strain>
    </source>
</reference>
<sequence>MRRLLEEYRESRRMLLERIAQLSAQPPPGELGDSHGLDRRIRMLREEVADLNWAMGQIARYLGKR</sequence>
<name>A0A6N2QUW2_9FIRM</name>
<dbReference type="AlphaFoldDB" id="A0A6N2QUW2"/>
<protein>
    <submittedName>
        <fullName evidence="1">Uncharacterized protein</fullName>
    </submittedName>
</protein>
<proteinExistence type="predicted"/>
<accession>A0A6N2QUW2</accession>
<evidence type="ECO:0000313" key="1">
    <source>
        <dbReference type="EMBL" id="VYS72256.1"/>
    </source>
</evidence>
<organism evidence="1">
    <name type="scientific">uncultured Anaerotruncus sp</name>
    <dbReference type="NCBI Taxonomy" id="905011"/>
    <lineage>
        <taxon>Bacteria</taxon>
        <taxon>Bacillati</taxon>
        <taxon>Bacillota</taxon>
        <taxon>Clostridia</taxon>
        <taxon>Eubacteriales</taxon>
        <taxon>Oscillospiraceae</taxon>
        <taxon>Anaerotruncus</taxon>
        <taxon>environmental samples</taxon>
    </lineage>
</organism>
<dbReference type="EMBL" id="CACRSL010000003">
    <property type="protein sequence ID" value="VYS72256.1"/>
    <property type="molecule type" value="Genomic_DNA"/>
</dbReference>
<gene>
    <name evidence="1" type="ORF">AULFYP135_00022</name>
</gene>